<evidence type="ECO:0000313" key="2">
    <source>
        <dbReference type="Proteomes" id="UP001597183"/>
    </source>
</evidence>
<comment type="caution">
    <text evidence="1">The sequence shown here is derived from an EMBL/GenBank/DDBJ whole genome shotgun (WGS) entry which is preliminary data.</text>
</comment>
<evidence type="ECO:0008006" key="3">
    <source>
        <dbReference type="Google" id="ProtNLM"/>
    </source>
</evidence>
<dbReference type="EMBL" id="JBHTMK010000018">
    <property type="protein sequence ID" value="MFD1366542.1"/>
    <property type="molecule type" value="Genomic_DNA"/>
</dbReference>
<organism evidence="1 2">
    <name type="scientific">Actinoplanes sichuanensis</name>
    <dbReference type="NCBI Taxonomy" id="512349"/>
    <lineage>
        <taxon>Bacteria</taxon>
        <taxon>Bacillati</taxon>
        <taxon>Actinomycetota</taxon>
        <taxon>Actinomycetes</taxon>
        <taxon>Micromonosporales</taxon>
        <taxon>Micromonosporaceae</taxon>
        <taxon>Actinoplanes</taxon>
    </lineage>
</organism>
<dbReference type="Proteomes" id="UP001597183">
    <property type="component" value="Unassembled WGS sequence"/>
</dbReference>
<reference evidence="2" key="1">
    <citation type="journal article" date="2019" name="Int. J. Syst. Evol. Microbiol.">
        <title>The Global Catalogue of Microorganisms (GCM) 10K type strain sequencing project: providing services to taxonomists for standard genome sequencing and annotation.</title>
        <authorList>
            <consortium name="The Broad Institute Genomics Platform"/>
            <consortium name="The Broad Institute Genome Sequencing Center for Infectious Disease"/>
            <person name="Wu L."/>
            <person name="Ma J."/>
        </authorList>
    </citation>
    <scope>NUCLEOTIDE SEQUENCE [LARGE SCALE GENOMIC DNA]</scope>
    <source>
        <strain evidence="2">CCM 7526</strain>
    </source>
</reference>
<keyword evidence="2" id="KW-1185">Reference proteome</keyword>
<name>A0ABW4A915_9ACTN</name>
<proteinExistence type="predicted"/>
<sequence length="217" mass="23269">MFFEGEPRPVWERVPVGEAGHDLGEISQESVYLEDLYGEEPEYLFVHRGDVTVAGPLVAEDDWGDEISTMYVIEGDLTVHGPAVFRNMDSNTALYVTGSVRVRDLACSWHGQLFVGGALVVEGVLFTRFDDAGHLVVHGSFSAGVWIEGGGRGAIYLPEVSGARLIGAADGPYFGAGAVVEGFADGVVAEFLDEDGRPVRDLVEKALLDGRSPVRVG</sequence>
<gene>
    <name evidence="1" type="ORF">ACFQ5G_14405</name>
</gene>
<accession>A0ABW4A915</accession>
<evidence type="ECO:0000313" key="1">
    <source>
        <dbReference type="EMBL" id="MFD1366542.1"/>
    </source>
</evidence>
<dbReference type="RefSeq" id="WP_317793299.1">
    <property type="nucleotide sequence ID" value="NZ_AP028461.1"/>
</dbReference>
<protein>
    <recommendedName>
        <fullName evidence="3">Polymer-forming cytoskeletal protein</fullName>
    </recommendedName>
</protein>